<reference evidence="1 2" key="1">
    <citation type="submission" date="2019-02" db="EMBL/GenBank/DDBJ databases">
        <title>Deep-cultivation of Planctomycetes and their phenomic and genomic characterization uncovers novel biology.</title>
        <authorList>
            <person name="Wiegand S."/>
            <person name="Jogler M."/>
            <person name="Boedeker C."/>
            <person name="Pinto D."/>
            <person name="Vollmers J."/>
            <person name="Rivas-Marin E."/>
            <person name="Kohn T."/>
            <person name="Peeters S.H."/>
            <person name="Heuer A."/>
            <person name="Rast P."/>
            <person name="Oberbeckmann S."/>
            <person name="Bunk B."/>
            <person name="Jeske O."/>
            <person name="Meyerdierks A."/>
            <person name="Storesund J.E."/>
            <person name="Kallscheuer N."/>
            <person name="Luecker S."/>
            <person name="Lage O.M."/>
            <person name="Pohl T."/>
            <person name="Merkel B.J."/>
            <person name="Hornburger P."/>
            <person name="Mueller R.-W."/>
            <person name="Bruemmer F."/>
            <person name="Labrenz M."/>
            <person name="Spormann A.M."/>
            <person name="Op den Camp H."/>
            <person name="Overmann J."/>
            <person name="Amann R."/>
            <person name="Jetten M.S.M."/>
            <person name="Mascher T."/>
            <person name="Medema M.H."/>
            <person name="Devos D.P."/>
            <person name="Kaster A.-K."/>
            <person name="Ovreas L."/>
            <person name="Rohde M."/>
            <person name="Galperin M.Y."/>
            <person name="Jogler C."/>
        </authorList>
    </citation>
    <scope>NUCLEOTIDE SEQUENCE [LARGE SCALE GENOMIC DNA]</scope>
    <source>
        <strain evidence="1 2">Spb1</strain>
    </source>
</reference>
<dbReference type="KEGG" id="peh:Spb1_18580"/>
<gene>
    <name evidence="1" type="ORF">Spb1_18580</name>
</gene>
<dbReference type="AlphaFoldDB" id="A0A518GMU5"/>
<proteinExistence type="predicted"/>
<dbReference type="Proteomes" id="UP000315349">
    <property type="component" value="Chromosome"/>
</dbReference>
<evidence type="ECO:0000313" key="1">
    <source>
        <dbReference type="EMBL" id="QDV29938.1"/>
    </source>
</evidence>
<organism evidence="1 2">
    <name type="scientific">Planctopirus ephydatiae</name>
    <dbReference type="NCBI Taxonomy" id="2528019"/>
    <lineage>
        <taxon>Bacteria</taxon>
        <taxon>Pseudomonadati</taxon>
        <taxon>Planctomycetota</taxon>
        <taxon>Planctomycetia</taxon>
        <taxon>Planctomycetales</taxon>
        <taxon>Planctomycetaceae</taxon>
        <taxon>Planctopirus</taxon>
    </lineage>
</organism>
<name>A0A518GMU5_9PLAN</name>
<sequence length="43" mass="5102">MLFPHPRAATQALVQELFYFPEQIDLFHSRSSCEVEQPDHTRE</sequence>
<evidence type="ECO:0000313" key="2">
    <source>
        <dbReference type="Proteomes" id="UP000315349"/>
    </source>
</evidence>
<protein>
    <submittedName>
        <fullName evidence="1">Uncharacterized protein</fullName>
    </submittedName>
</protein>
<dbReference type="EMBL" id="CP036299">
    <property type="protein sequence ID" value="QDV29938.1"/>
    <property type="molecule type" value="Genomic_DNA"/>
</dbReference>
<accession>A0A518GMU5</accession>
<keyword evidence="2" id="KW-1185">Reference proteome</keyword>